<evidence type="ECO:0000256" key="4">
    <source>
        <dbReference type="ARBA" id="ARBA00022692"/>
    </source>
</evidence>
<evidence type="ECO:0000256" key="8">
    <source>
        <dbReference type="ARBA" id="ARBA00023128"/>
    </source>
</evidence>
<keyword evidence="5" id="KW-0677">Repeat</keyword>
<dbReference type="OrthoDB" id="2139348at2759"/>
<dbReference type="GO" id="GO:0051724">
    <property type="term" value="F:NAD transmembrane transporter activity"/>
    <property type="evidence" value="ECO:0007669"/>
    <property type="project" value="TreeGrafter"/>
</dbReference>
<accession>A0A814KQ85</accession>
<proteinExistence type="inferred from homology"/>
<evidence type="ECO:0000256" key="2">
    <source>
        <dbReference type="ARBA" id="ARBA00006375"/>
    </source>
</evidence>
<evidence type="ECO:0000256" key="7">
    <source>
        <dbReference type="ARBA" id="ARBA00022989"/>
    </source>
</evidence>
<evidence type="ECO:0000313" key="14">
    <source>
        <dbReference type="Proteomes" id="UP000663852"/>
    </source>
</evidence>
<keyword evidence="8" id="KW-0496">Mitochondrion</keyword>
<dbReference type="Gene3D" id="1.50.40.10">
    <property type="entry name" value="Mitochondrial carrier domain"/>
    <property type="match status" value="1"/>
</dbReference>
<reference evidence="13" key="1">
    <citation type="submission" date="2021-02" db="EMBL/GenBank/DDBJ databases">
        <authorList>
            <person name="Nowell W R."/>
        </authorList>
    </citation>
    <scope>NUCLEOTIDE SEQUENCE</scope>
</reference>
<feature type="transmembrane region" description="Helical" evidence="12">
    <location>
        <begin position="24"/>
        <end position="46"/>
    </location>
</feature>
<feature type="repeat" description="Solcar" evidence="10">
    <location>
        <begin position="106"/>
        <end position="191"/>
    </location>
</feature>
<keyword evidence="4 10" id="KW-0812">Transmembrane</keyword>
<evidence type="ECO:0000256" key="9">
    <source>
        <dbReference type="ARBA" id="ARBA00023136"/>
    </source>
</evidence>
<name>A0A814KQ85_ADIRI</name>
<dbReference type="PANTHER" id="PTHR46131">
    <property type="entry name" value="SD08549P"/>
    <property type="match status" value="1"/>
</dbReference>
<keyword evidence="9 10" id="KW-0472">Membrane</keyword>
<dbReference type="GO" id="GO:0005743">
    <property type="term" value="C:mitochondrial inner membrane"/>
    <property type="evidence" value="ECO:0007669"/>
    <property type="project" value="UniProtKB-SubCell"/>
</dbReference>
<evidence type="ECO:0000256" key="1">
    <source>
        <dbReference type="ARBA" id="ARBA00004448"/>
    </source>
</evidence>
<comment type="similarity">
    <text evidence="2 11">Belongs to the mitochondrial carrier (TC 2.A.29) family.</text>
</comment>
<evidence type="ECO:0008006" key="15">
    <source>
        <dbReference type="Google" id="ProtNLM"/>
    </source>
</evidence>
<feature type="transmembrane region" description="Helical" evidence="12">
    <location>
        <begin position="203"/>
        <end position="223"/>
    </location>
</feature>
<evidence type="ECO:0000256" key="5">
    <source>
        <dbReference type="ARBA" id="ARBA00022737"/>
    </source>
</evidence>
<dbReference type="SUPFAM" id="SSF103506">
    <property type="entry name" value="Mitochondrial carrier"/>
    <property type="match status" value="1"/>
</dbReference>
<evidence type="ECO:0000256" key="6">
    <source>
        <dbReference type="ARBA" id="ARBA00022792"/>
    </source>
</evidence>
<dbReference type="InterPro" id="IPR018108">
    <property type="entry name" value="MCP_transmembrane"/>
</dbReference>
<dbReference type="EMBL" id="CAJNOJ010000079">
    <property type="protein sequence ID" value="CAF1052801.1"/>
    <property type="molecule type" value="Genomic_DNA"/>
</dbReference>
<keyword evidence="3 11" id="KW-0813">Transport</keyword>
<evidence type="ECO:0000256" key="11">
    <source>
        <dbReference type="RuleBase" id="RU000488"/>
    </source>
</evidence>
<dbReference type="PANTHER" id="PTHR46131:SF1">
    <property type="entry name" value="SD08549P"/>
    <property type="match status" value="1"/>
</dbReference>
<sequence>MSLIFDTGECTKDLMVFKHHLPEYLSGFCSSATNIIVTYPVNKLIFRQQIYRLRTLDAYKQLKYEGFTILYRGMALPLLQKTFSLSIMFGTNSHYLQIFQSFSRTNQWYHQPLASALAGSTEALLTPLERTQVLLQTSKYNHVIRNGFHAFTLMYQHYGIIEYYRGLTLILIRNSLSNMIFFACRKPLKDVLPRSSSHLQHSIYDFFTGGLLGALLSTFIYPLNVLKNVQQSELGGRYDRPISIFRSVYEQRGNSMKEFYIGAKWNFVRSLISWGIINSTYEYYLTTIRTSISDDD</sequence>
<gene>
    <name evidence="13" type="ORF">EDS130_LOCUS17515</name>
</gene>
<dbReference type="Pfam" id="PF00153">
    <property type="entry name" value="Mito_carr"/>
    <property type="match status" value="3"/>
</dbReference>
<dbReference type="AlphaFoldDB" id="A0A814KQ85"/>
<keyword evidence="7 12" id="KW-1133">Transmembrane helix</keyword>
<comment type="caution">
    <text evidence="13">The sequence shown here is derived from an EMBL/GenBank/DDBJ whole genome shotgun (WGS) entry which is preliminary data.</text>
</comment>
<comment type="subcellular location">
    <subcellularLocation>
        <location evidence="1">Mitochondrion inner membrane</location>
        <topology evidence="1">Multi-pass membrane protein</topology>
    </subcellularLocation>
</comment>
<organism evidence="13 14">
    <name type="scientific">Adineta ricciae</name>
    <name type="common">Rotifer</name>
    <dbReference type="NCBI Taxonomy" id="249248"/>
    <lineage>
        <taxon>Eukaryota</taxon>
        <taxon>Metazoa</taxon>
        <taxon>Spiralia</taxon>
        <taxon>Gnathifera</taxon>
        <taxon>Rotifera</taxon>
        <taxon>Eurotatoria</taxon>
        <taxon>Bdelloidea</taxon>
        <taxon>Adinetida</taxon>
        <taxon>Adinetidae</taxon>
        <taxon>Adineta</taxon>
    </lineage>
</organism>
<dbReference type="InterPro" id="IPR023395">
    <property type="entry name" value="MCP_dom_sf"/>
</dbReference>
<evidence type="ECO:0000313" key="13">
    <source>
        <dbReference type="EMBL" id="CAF1052801.1"/>
    </source>
</evidence>
<protein>
    <recommendedName>
        <fullName evidence="15">Solute carrier family 25 member 51</fullName>
    </recommendedName>
</protein>
<evidence type="ECO:0000256" key="10">
    <source>
        <dbReference type="PROSITE-ProRule" id="PRU00282"/>
    </source>
</evidence>
<dbReference type="Proteomes" id="UP000663852">
    <property type="component" value="Unassembled WGS sequence"/>
</dbReference>
<feature type="transmembrane region" description="Helical" evidence="12">
    <location>
        <begin position="163"/>
        <end position="183"/>
    </location>
</feature>
<keyword evidence="6" id="KW-0999">Mitochondrion inner membrane</keyword>
<evidence type="ECO:0000256" key="3">
    <source>
        <dbReference type="ARBA" id="ARBA00022448"/>
    </source>
</evidence>
<evidence type="ECO:0000256" key="12">
    <source>
        <dbReference type="SAM" id="Phobius"/>
    </source>
</evidence>
<dbReference type="PROSITE" id="PS50920">
    <property type="entry name" value="SOLCAR"/>
    <property type="match status" value="2"/>
</dbReference>
<feature type="repeat" description="Solcar" evidence="10">
    <location>
        <begin position="18"/>
        <end position="98"/>
    </location>
</feature>
<dbReference type="InterPro" id="IPR052465">
    <property type="entry name" value="Mito_NAD+_Carrier"/>
</dbReference>